<organism evidence="2 3">
    <name type="scientific">Puniceibacterium antarcticum</name>
    <dbReference type="NCBI Taxonomy" id="1206336"/>
    <lineage>
        <taxon>Bacteria</taxon>
        <taxon>Pseudomonadati</taxon>
        <taxon>Pseudomonadota</taxon>
        <taxon>Alphaproteobacteria</taxon>
        <taxon>Rhodobacterales</taxon>
        <taxon>Paracoccaceae</taxon>
        <taxon>Puniceibacterium</taxon>
    </lineage>
</organism>
<keyword evidence="3" id="KW-1185">Reference proteome</keyword>
<feature type="transmembrane region" description="Helical" evidence="1">
    <location>
        <begin position="43"/>
        <end position="61"/>
    </location>
</feature>
<evidence type="ECO:0000313" key="3">
    <source>
        <dbReference type="Proteomes" id="UP000231259"/>
    </source>
</evidence>
<sequence length="78" mass="8604">MQLAPHKIYCRRFTWSLGKRHPSHQNTNGETGMKNQMNLVRRGFLASSIALTGLALAPLAASADELADITERSVLRIA</sequence>
<keyword evidence="1" id="KW-0812">Transmembrane</keyword>
<comment type="caution">
    <text evidence="2">The sequence shown here is derived from an EMBL/GenBank/DDBJ whole genome shotgun (WGS) entry which is preliminary data.</text>
</comment>
<evidence type="ECO:0000313" key="2">
    <source>
        <dbReference type="EMBL" id="PIL19552.1"/>
    </source>
</evidence>
<reference evidence="2 3" key="1">
    <citation type="submission" date="2013-09" db="EMBL/GenBank/DDBJ databases">
        <title>Genome sequencing of Phaeobacter antarcticus sp. nov. SM1211.</title>
        <authorList>
            <person name="Zhang X.-Y."/>
            <person name="Liu C."/>
            <person name="Chen X.-L."/>
            <person name="Xie B.-B."/>
            <person name="Qin Q.-L."/>
            <person name="Rong J.-C."/>
            <person name="Zhang Y.-Z."/>
        </authorList>
    </citation>
    <scope>NUCLEOTIDE SEQUENCE [LARGE SCALE GENOMIC DNA]</scope>
    <source>
        <strain evidence="2 3">SM1211</strain>
    </source>
</reference>
<dbReference type="AlphaFoldDB" id="A0A2G8RDF2"/>
<protein>
    <submittedName>
        <fullName evidence="2">Uncharacterized protein</fullName>
    </submittedName>
</protein>
<accession>A0A2G8RDF2</accession>
<name>A0A2G8RDF2_9RHOB</name>
<gene>
    <name evidence="2" type="ORF">P775_13595</name>
</gene>
<dbReference type="EMBL" id="AWWI01000096">
    <property type="protein sequence ID" value="PIL19552.1"/>
    <property type="molecule type" value="Genomic_DNA"/>
</dbReference>
<proteinExistence type="predicted"/>
<keyword evidence="1" id="KW-0472">Membrane</keyword>
<dbReference type="Proteomes" id="UP000231259">
    <property type="component" value="Unassembled WGS sequence"/>
</dbReference>
<evidence type="ECO:0000256" key="1">
    <source>
        <dbReference type="SAM" id="Phobius"/>
    </source>
</evidence>
<keyword evidence="1" id="KW-1133">Transmembrane helix</keyword>